<proteinExistence type="predicted"/>
<dbReference type="AlphaFoldDB" id="A0A2H3BGC5"/>
<sequence length="121" mass="13663">MDNLDTFEVVLSQYAESSHPSNVATTPTYVSHIDEHASKELADYCRRFVLVDKDSVEVVGEFDRKMSVRKILQYGNAVMRKVQSPSKFPEGKWSTMIILFSSLCVQYHQIGETGSQNPLSS</sequence>
<protein>
    <submittedName>
        <fullName evidence="1">Uncharacterized protein</fullName>
    </submittedName>
</protein>
<dbReference type="Proteomes" id="UP000218334">
    <property type="component" value="Unassembled WGS sequence"/>
</dbReference>
<dbReference type="EMBL" id="KZ293462">
    <property type="protein sequence ID" value="PBK62883.1"/>
    <property type="molecule type" value="Genomic_DNA"/>
</dbReference>
<accession>A0A2H3BGC5</accession>
<evidence type="ECO:0000313" key="1">
    <source>
        <dbReference type="EMBL" id="PBK62883.1"/>
    </source>
</evidence>
<organism evidence="1 2">
    <name type="scientific">Armillaria solidipes</name>
    <dbReference type="NCBI Taxonomy" id="1076256"/>
    <lineage>
        <taxon>Eukaryota</taxon>
        <taxon>Fungi</taxon>
        <taxon>Dikarya</taxon>
        <taxon>Basidiomycota</taxon>
        <taxon>Agaricomycotina</taxon>
        <taxon>Agaricomycetes</taxon>
        <taxon>Agaricomycetidae</taxon>
        <taxon>Agaricales</taxon>
        <taxon>Marasmiineae</taxon>
        <taxon>Physalacriaceae</taxon>
        <taxon>Armillaria</taxon>
    </lineage>
</organism>
<keyword evidence="2" id="KW-1185">Reference proteome</keyword>
<gene>
    <name evidence="1" type="ORF">ARMSODRAFT_556600</name>
</gene>
<evidence type="ECO:0000313" key="2">
    <source>
        <dbReference type="Proteomes" id="UP000218334"/>
    </source>
</evidence>
<name>A0A2H3BGC5_9AGAR</name>
<reference evidence="2" key="1">
    <citation type="journal article" date="2017" name="Nat. Ecol. Evol.">
        <title>Genome expansion and lineage-specific genetic innovations in the forest pathogenic fungi Armillaria.</title>
        <authorList>
            <person name="Sipos G."/>
            <person name="Prasanna A.N."/>
            <person name="Walter M.C."/>
            <person name="O'Connor E."/>
            <person name="Balint B."/>
            <person name="Krizsan K."/>
            <person name="Kiss B."/>
            <person name="Hess J."/>
            <person name="Varga T."/>
            <person name="Slot J."/>
            <person name="Riley R."/>
            <person name="Boka B."/>
            <person name="Rigling D."/>
            <person name="Barry K."/>
            <person name="Lee J."/>
            <person name="Mihaltcheva S."/>
            <person name="LaButti K."/>
            <person name="Lipzen A."/>
            <person name="Waldron R."/>
            <person name="Moloney N.M."/>
            <person name="Sperisen C."/>
            <person name="Kredics L."/>
            <person name="Vagvoelgyi C."/>
            <person name="Patrignani A."/>
            <person name="Fitzpatrick D."/>
            <person name="Nagy I."/>
            <person name="Doyle S."/>
            <person name="Anderson J.B."/>
            <person name="Grigoriev I.V."/>
            <person name="Gueldener U."/>
            <person name="Muensterkoetter M."/>
            <person name="Nagy L.G."/>
        </authorList>
    </citation>
    <scope>NUCLEOTIDE SEQUENCE [LARGE SCALE GENOMIC DNA]</scope>
    <source>
        <strain evidence="2">28-4</strain>
    </source>
</reference>